<comment type="caution">
    <text evidence="2">The sequence shown here is derived from an EMBL/GenBank/DDBJ whole genome shotgun (WGS) entry which is preliminary data.</text>
</comment>
<proteinExistence type="predicted"/>
<dbReference type="InterPro" id="IPR053134">
    <property type="entry name" value="RNA-dir_DNA_polymerase"/>
</dbReference>
<evidence type="ECO:0000259" key="1">
    <source>
        <dbReference type="Pfam" id="PF00078"/>
    </source>
</evidence>
<sequence length="169" mass="19815">MCINYSDLNKACPKGSYPLPRIDWLIDETSSFQVLSFFDAYFGYNQVKMYPSDTNKTAFMTDGLAYYNQVMPFDLKNVGTTYQHLMDKVFANHIVRNLEVYMNNMVVKSLGLEERMKDFEEIFTQVRKYDMRLNPGKCVFDVRGGKFLGFMYDLLTKIMFTTHSAEENR</sequence>
<dbReference type="Pfam" id="PF00078">
    <property type="entry name" value="RVT_1"/>
    <property type="match status" value="1"/>
</dbReference>
<name>A0A371EUX6_MUCPR</name>
<dbReference type="Gene3D" id="3.30.70.270">
    <property type="match status" value="1"/>
</dbReference>
<dbReference type="PANTHER" id="PTHR24559:SF430">
    <property type="entry name" value="RNA-DIRECTED DNA POLYMERASE"/>
    <property type="match status" value="1"/>
</dbReference>
<reference evidence="2" key="1">
    <citation type="submission" date="2018-05" db="EMBL/GenBank/DDBJ databases">
        <title>Draft genome of Mucuna pruriens seed.</title>
        <authorList>
            <person name="Nnadi N.E."/>
            <person name="Vos R."/>
            <person name="Hasami M.H."/>
            <person name="Devisetty U.K."/>
            <person name="Aguiy J.C."/>
        </authorList>
    </citation>
    <scope>NUCLEOTIDE SEQUENCE [LARGE SCALE GENOMIC DNA]</scope>
    <source>
        <strain evidence="2">JCA_2017</strain>
    </source>
</reference>
<dbReference type="InterPro" id="IPR000477">
    <property type="entry name" value="RT_dom"/>
</dbReference>
<dbReference type="STRING" id="157652.A0A371EUX6"/>
<feature type="non-terminal residue" evidence="2">
    <location>
        <position position="1"/>
    </location>
</feature>
<dbReference type="Proteomes" id="UP000257109">
    <property type="component" value="Unassembled WGS sequence"/>
</dbReference>
<evidence type="ECO:0000313" key="3">
    <source>
        <dbReference type="Proteomes" id="UP000257109"/>
    </source>
</evidence>
<dbReference type="SUPFAM" id="SSF56672">
    <property type="entry name" value="DNA/RNA polymerases"/>
    <property type="match status" value="1"/>
</dbReference>
<organism evidence="2 3">
    <name type="scientific">Mucuna pruriens</name>
    <name type="common">Velvet bean</name>
    <name type="synonym">Dolichos pruriens</name>
    <dbReference type="NCBI Taxonomy" id="157652"/>
    <lineage>
        <taxon>Eukaryota</taxon>
        <taxon>Viridiplantae</taxon>
        <taxon>Streptophyta</taxon>
        <taxon>Embryophyta</taxon>
        <taxon>Tracheophyta</taxon>
        <taxon>Spermatophyta</taxon>
        <taxon>Magnoliopsida</taxon>
        <taxon>eudicotyledons</taxon>
        <taxon>Gunneridae</taxon>
        <taxon>Pentapetalae</taxon>
        <taxon>rosids</taxon>
        <taxon>fabids</taxon>
        <taxon>Fabales</taxon>
        <taxon>Fabaceae</taxon>
        <taxon>Papilionoideae</taxon>
        <taxon>50 kb inversion clade</taxon>
        <taxon>NPAAA clade</taxon>
        <taxon>indigoferoid/millettioid clade</taxon>
        <taxon>Phaseoleae</taxon>
        <taxon>Mucuna</taxon>
    </lineage>
</organism>
<dbReference type="AlphaFoldDB" id="A0A371EUX6"/>
<gene>
    <name evidence="2" type="ORF">CR513_50973</name>
</gene>
<feature type="domain" description="Reverse transcriptase" evidence="1">
    <location>
        <begin position="3"/>
        <end position="151"/>
    </location>
</feature>
<dbReference type="InterPro" id="IPR043502">
    <property type="entry name" value="DNA/RNA_pol_sf"/>
</dbReference>
<dbReference type="PANTHER" id="PTHR24559">
    <property type="entry name" value="TRANSPOSON TY3-I GAG-POL POLYPROTEIN"/>
    <property type="match status" value="1"/>
</dbReference>
<evidence type="ECO:0000313" key="2">
    <source>
        <dbReference type="EMBL" id="RDX69857.1"/>
    </source>
</evidence>
<protein>
    <recommendedName>
        <fullName evidence="1">Reverse transcriptase domain-containing protein</fullName>
    </recommendedName>
</protein>
<dbReference type="OrthoDB" id="779804at2759"/>
<dbReference type="InterPro" id="IPR043128">
    <property type="entry name" value="Rev_trsase/Diguanyl_cyclase"/>
</dbReference>
<dbReference type="EMBL" id="QJKJ01011939">
    <property type="protein sequence ID" value="RDX69857.1"/>
    <property type="molecule type" value="Genomic_DNA"/>
</dbReference>
<accession>A0A371EUX6</accession>
<dbReference type="Gene3D" id="3.10.10.10">
    <property type="entry name" value="HIV Type 1 Reverse Transcriptase, subunit A, domain 1"/>
    <property type="match status" value="1"/>
</dbReference>
<keyword evidence="3" id="KW-1185">Reference proteome</keyword>
<dbReference type="CDD" id="cd01647">
    <property type="entry name" value="RT_LTR"/>
    <property type="match status" value="1"/>
</dbReference>